<dbReference type="InterPro" id="IPR014772">
    <property type="entry name" value="Munc13_dom-2"/>
</dbReference>
<feature type="compositionally biased region" description="Low complexity" evidence="1">
    <location>
        <begin position="160"/>
        <end position="172"/>
    </location>
</feature>
<evidence type="ECO:0000313" key="4">
    <source>
        <dbReference type="EMBL" id="KAK4742792.1"/>
    </source>
</evidence>
<name>A0AAN7JGW7_9MYRT</name>
<evidence type="ECO:0000259" key="2">
    <source>
        <dbReference type="PROSITE" id="PS51258"/>
    </source>
</evidence>
<dbReference type="Pfam" id="PF25761">
    <property type="entry name" value="TPR_PATROL1"/>
    <property type="match status" value="1"/>
</dbReference>
<dbReference type="InterPro" id="IPR008528">
    <property type="entry name" value="unc-13_homologue"/>
</dbReference>
<protein>
    <submittedName>
        <fullName evidence="4">Uncharacterized protein</fullName>
    </submittedName>
</protein>
<sequence>MAHIRRETFSGPYSIAYPSDPIHHFSHYPHHPLSPLVSAKACPDDLEWPFEHIDGIDHDTVRETAYEIFFTSCRSSPGFGGRCAPVFYSSNSTSPATAQGSGSGMASSLPWLGGVGVTQTSQLKRALGLKMIKWSPSKRTESGWASGRSSAPTSPSRHNSSSGRGDGMSSSSVMLGQTVPVSRARRPLTLAEIMRQQMRMTEQEENRLRKTLMRTLVGQTGRRAETIVLPLELLRHVKASEFSDSQEYHAWQKRQLAVLQAGLLAHPLIPLEKHSMFATRLQDIIMAGESHAIDTGKNADTMRTLCNSVVSLAWRSDSGTIPTDACHWADGYPLNVHLYTALLFSVFDIHDETTILDEVDELFELMKKTWAMLGINRSIHNVCFTWALFHQYIATSETQPDLLYASYMMLSTEVSKDARRPNRDTVFTRILSSVMSSMRSWSEKRLRHYHDYFQRGTVGLIENILPLALTASNIMGEEVLLLGLEEDKDQKRELSLASSDEHVDNYIRSSLQNAFTKMLDTKNYKHTSDSKQEACEALLQLAQETEDLALKERECFSPIMKKWHPVAVGVAAVVLHNCYGKLLKQFLSGATKLTTETVEVLQRARELENFLVQMVVEDSTECEDGGKVVVREMIPYEVDSVMLKLLKQWIDDKLQKGRDCILRARETETWNPKSKTEPYAQSAVELMKTVKEAVEDFFEIPVGITDDLIQDLVQALGQLFQDYTSFVASCGSKQSYIPSLPPLTRCHRDSKFIKLFKRAAPCSTIGLEERHPVGSPNEGNNPRPSTSRSTQRLYIRLNSLHYLLTYIHSLNKTLTLSPRITTSTSHFTNCRSNSSTYFDIAKSSIQAACQHVLEVAAYRLVFLDSNSSFYESLYFGGVTNARVRPVVRILKQNLALLCAMLTNGAQPLAIKEVMKVSFEAYLMVLLAGGNSRVFYRPDHKMIEEDFECLKRVFSTCSEGLISDEVIDTEAESVDGVIALMGQPTEQLIEEFSILTCEASGIGVMGAGQRLPMPPTTRRWHRSDPNTILRVLCHRNDRLSKQFLKKSFQLAKRK</sequence>
<dbReference type="InterPro" id="IPR014770">
    <property type="entry name" value="Munc13_1"/>
</dbReference>
<feature type="compositionally biased region" description="Polar residues" evidence="1">
    <location>
        <begin position="147"/>
        <end position="159"/>
    </location>
</feature>
<dbReference type="InterPro" id="IPR057984">
    <property type="entry name" value="PATROL1_C"/>
</dbReference>
<dbReference type="PANTHER" id="PTHR31280">
    <property type="entry name" value="PROTEIN UNC-13 HOMOLOG"/>
    <property type="match status" value="1"/>
</dbReference>
<feature type="domain" description="MHD1" evidence="2">
    <location>
        <begin position="598"/>
        <end position="740"/>
    </location>
</feature>
<evidence type="ECO:0000259" key="3">
    <source>
        <dbReference type="PROSITE" id="PS51259"/>
    </source>
</evidence>
<proteinExistence type="predicted"/>
<dbReference type="AlphaFoldDB" id="A0AAN7JGW7"/>
<comment type="caution">
    <text evidence="4">The sequence shown here is derived from an EMBL/GenBank/DDBJ whole genome shotgun (WGS) entry which is preliminary data.</text>
</comment>
<dbReference type="Proteomes" id="UP001345219">
    <property type="component" value="Chromosome 1"/>
</dbReference>
<gene>
    <name evidence="4" type="ORF">SAY87_000793</name>
</gene>
<feature type="compositionally biased region" description="Polar residues" evidence="1">
    <location>
        <begin position="777"/>
        <end position="788"/>
    </location>
</feature>
<accession>A0AAN7JGW7</accession>
<evidence type="ECO:0000256" key="1">
    <source>
        <dbReference type="SAM" id="MobiDB-lite"/>
    </source>
</evidence>
<organism evidence="4 5">
    <name type="scientific">Trapa incisa</name>
    <dbReference type="NCBI Taxonomy" id="236973"/>
    <lineage>
        <taxon>Eukaryota</taxon>
        <taxon>Viridiplantae</taxon>
        <taxon>Streptophyta</taxon>
        <taxon>Embryophyta</taxon>
        <taxon>Tracheophyta</taxon>
        <taxon>Spermatophyta</taxon>
        <taxon>Magnoliopsida</taxon>
        <taxon>eudicotyledons</taxon>
        <taxon>Gunneridae</taxon>
        <taxon>Pentapetalae</taxon>
        <taxon>rosids</taxon>
        <taxon>malvids</taxon>
        <taxon>Myrtales</taxon>
        <taxon>Lythraceae</taxon>
        <taxon>Trapa</taxon>
    </lineage>
</organism>
<dbReference type="PANTHER" id="PTHR31280:SF1">
    <property type="entry name" value="OS03G0138600 PROTEIN"/>
    <property type="match status" value="1"/>
</dbReference>
<dbReference type="EMBL" id="JAXIOK010000023">
    <property type="protein sequence ID" value="KAK4742792.1"/>
    <property type="molecule type" value="Genomic_DNA"/>
</dbReference>
<feature type="region of interest" description="Disordered" evidence="1">
    <location>
        <begin position="139"/>
        <end position="173"/>
    </location>
</feature>
<dbReference type="PROSITE" id="PS51259">
    <property type="entry name" value="MHD2"/>
    <property type="match status" value="1"/>
</dbReference>
<feature type="domain" description="MHD2" evidence="3">
    <location>
        <begin position="880"/>
        <end position="991"/>
    </location>
</feature>
<keyword evidence="5" id="KW-1185">Reference proteome</keyword>
<reference evidence="4 5" key="1">
    <citation type="journal article" date="2023" name="Hortic Res">
        <title>Pangenome of water caltrop reveals structural variations and asymmetric subgenome divergence after allopolyploidization.</title>
        <authorList>
            <person name="Zhang X."/>
            <person name="Chen Y."/>
            <person name="Wang L."/>
            <person name="Yuan Y."/>
            <person name="Fang M."/>
            <person name="Shi L."/>
            <person name="Lu R."/>
            <person name="Comes H.P."/>
            <person name="Ma Y."/>
            <person name="Chen Y."/>
            <person name="Huang G."/>
            <person name="Zhou Y."/>
            <person name="Zheng Z."/>
            <person name="Qiu Y."/>
        </authorList>
    </citation>
    <scope>NUCLEOTIDE SEQUENCE [LARGE SCALE GENOMIC DNA]</scope>
    <source>
        <tissue evidence="4">Roots</tissue>
    </source>
</reference>
<evidence type="ECO:0000313" key="5">
    <source>
        <dbReference type="Proteomes" id="UP001345219"/>
    </source>
</evidence>
<dbReference type="PROSITE" id="PS51258">
    <property type="entry name" value="MHD1"/>
    <property type="match status" value="1"/>
</dbReference>
<feature type="region of interest" description="Disordered" evidence="1">
    <location>
        <begin position="767"/>
        <end position="788"/>
    </location>
</feature>